<organism evidence="1">
    <name type="scientific">marine sediment metagenome</name>
    <dbReference type="NCBI Taxonomy" id="412755"/>
    <lineage>
        <taxon>unclassified sequences</taxon>
        <taxon>metagenomes</taxon>
        <taxon>ecological metagenomes</taxon>
    </lineage>
</organism>
<dbReference type="EMBL" id="BARV01010511">
    <property type="protein sequence ID" value="GAI13227.1"/>
    <property type="molecule type" value="Genomic_DNA"/>
</dbReference>
<protein>
    <submittedName>
        <fullName evidence="1">Uncharacterized protein</fullName>
    </submittedName>
</protein>
<reference evidence="1" key="1">
    <citation type="journal article" date="2014" name="Front. Microbiol.">
        <title>High frequency of phylogenetically diverse reductive dehalogenase-homologous genes in deep subseafloor sedimentary metagenomes.</title>
        <authorList>
            <person name="Kawai M."/>
            <person name="Futagami T."/>
            <person name="Toyoda A."/>
            <person name="Takaki Y."/>
            <person name="Nishi S."/>
            <person name="Hori S."/>
            <person name="Arai W."/>
            <person name="Tsubouchi T."/>
            <person name="Morono Y."/>
            <person name="Uchiyama I."/>
            <person name="Ito T."/>
            <person name="Fujiyama A."/>
            <person name="Inagaki F."/>
            <person name="Takami H."/>
        </authorList>
    </citation>
    <scope>NUCLEOTIDE SEQUENCE</scope>
    <source>
        <strain evidence="1">Expedition CK06-06</strain>
    </source>
</reference>
<evidence type="ECO:0000313" key="1">
    <source>
        <dbReference type="EMBL" id="GAI13227.1"/>
    </source>
</evidence>
<sequence length="53" mass="6293">HVCKQCTHSYLNNVFTLTILNDYNVRTLTILNVYIVHTLYRILKPIANYIIKK</sequence>
<proteinExistence type="predicted"/>
<name>X1L1L6_9ZZZZ</name>
<dbReference type="AlphaFoldDB" id="X1L1L6"/>
<comment type="caution">
    <text evidence="1">The sequence shown here is derived from an EMBL/GenBank/DDBJ whole genome shotgun (WGS) entry which is preliminary data.</text>
</comment>
<accession>X1L1L6</accession>
<gene>
    <name evidence="1" type="ORF">S06H3_20322</name>
</gene>
<feature type="non-terminal residue" evidence="1">
    <location>
        <position position="1"/>
    </location>
</feature>